<reference evidence="1 2" key="1">
    <citation type="submission" date="2020-01" db="EMBL/GenBank/DDBJ databases">
        <title>Insect and environment-associated Actinomycetes.</title>
        <authorList>
            <person name="Currrie C."/>
            <person name="Chevrette M."/>
            <person name="Carlson C."/>
            <person name="Stubbendieck R."/>
            <person name="Wendt-Pienkowski E."/>
        </authorList>
    </citation>
    <scope>NUCLEOTIDE SEQUENCE [LARGE SCALE GENOMIC DNA]</scope>
    <source>
        <strain evidence="1 2">SID14438</strain>
    </source>
</reference>
<evidence type="ECO:0000313" key="1">
    <source>
        <dbReference type="EMBL" id="NEB67440.1"/>
    </source>
</evidence>
<organism evidence="1 2">
    <name type="scientific">Streptomyces microflavus</name>
    <name type="common">Streptomyces lipmanii</name>
    <dbReference type="NCBI Taxonomy" id="1919"/>
    <lineage>
        <taxon>Bacteria</taxon>
        <taxon>Bacillati</taxon>
        <taxon>Actinomycetota</taxon>
        <taxon>Actinomycetes</taxon>
        <taxon>Kitasatosporales</taxon>
        <taxon>Streptomycetaceae</taxon>
        <taxon>Streptomyces</taxon>
    </lineage>
</organism>
<proteinExistence type="predicted"/>
<feature type="non-terminal residue" evidence="1">
    <location>
        <position position="1"/>
    </location>
</feature>
<evidence type="ECO:0000313" key="2">
    <source>
        <dbReference type="Proteomes" id="UP000471648"/>
    </source>
</evidence>
<accession>A0A6N9V3K0</accession>
<name>A0A6N9V3K0_STRMI</name>
<dbReference type="InterPro" id="IPR011024">
    <property type="entry name" value="G_crystallin-like"/>
</dbReference>
<comment type="caution">
    <text evidence="1">The sequence shown here is derived from an EMBL/GenBank/DDBJ whole genome shotgun (WGS) entry which is preliminary data.</text>
</comment>
<protein>
    <submittedName>
        <fullName evidence="1">Oxidoreductase</fullName>
    </submittedName>
</protein>
<dbReference type="SUPFAM" id="SSF49695">
    <property type="entry name" value="gamma-Crystallin-like"/>
    <property type="match status" value="1"/>
</dbReference>
<dbReference type="EMBL" id="JAAGME010000405">
    <property type="protein sequence ID" value="NEB67440.1"/>
    <property type="molecule type" value="Genomic_DNA"/>
</dbReference>
<sequence length="26" mass="3020">DVIKIDRNKVISYPNRPPKVKAIEIL</sequence>
<gene>
    <name evidence="1" type="ORF">G3I39_10320</name>
</gene>
<dbReference type="AlphaFoldDB" id="A0A6N9V3K0"/>
<dbReference type="Proteomes" id="UP000471648">
    <property type="component" value="Unassembled WGS sequence"/>
</dbReference>